<name>A0ABW1WDH7_9BACL</name>
<gene>
    <name evidence="10" type="ORF">ACFP7A_08540</name>
</gene>
<dbReference type="Pfam" id="PF13370">
    <property type="entry name" value="Fer4_13"/>
    <property type="match status" value="1"/>
</dbReference>
<keyword evidence="6 8" id="KW-0408">Iron</keyword>
<evidence type="ECO:0000256" key="5">
    <source>
        <dbReference type="ARBA" id="ARBA00022982"/>
    </source>
</evidence>
<dbReference type="SUPFAM" id="SSF54862">
    <property type="entry name" value="4Fe-4S ferredoxins"/>
    <property type="match status" value="1"/>
</dbReference>
<evidence type="ECO:0000256" key="7">
    <source>
        <dbReference type="ARBA" id="ARBA00023014"/>
    </source>
</evidence>
<comment type="function">
    <text evidence="8">Ferredoxins are iron-sulfur proteins that transfer electrons in a wide variety of metabolic reactions.</text>
</comment>
<dbReference type="InterPro" id="IPR001080">
    <property type="entry name" value="3Fe4S_ferredoxin"/>
</dbReference>
<evidence type="ECO:0000259" key="9">
    <source>
        <dbReference type="PROSITE" id="PS51379"/>
    </source>
</evidence>
<evidence type="ECO:0000256" key="2">
    <source>
        <dbReference type="ARBA" id="ARBA00022448"/>
    </source>
</evidence>
<dbReference type="RefSeq" id="WP_253076932.1">
    <property type="nucleotide sequence ID" value="NZ_JAMXWN010000013.1"/>
</dbReference>
<sequence>MAEKYSIVNKDTCIACGACAATAPDLFDYDDEGLAFTLLDQNTGNAAVPDELLEDLVDAYEGCPTESICLSDEPFNGQVVNQ</sequence>
<dbReference type="PANTHER" id="PTHR39163">
    <property type="entry name" value="FERREDOXIN"/>
    <property type="match status" value="1"/>
</dbReference>
<dbReference type="InterPro" id="IPR052395">
    <property type="entry name" value="ET_Ferredoxin"/>
</dbReference>
<evidence type="ECO:0000256" key="1">
    <source>
        <dbReference type="ARBA" id="ARBA00001966"/>
    </source>
</evidence>
<proteinExistence type="predicted"/>
<comment type="cofactor">
    <cofactor evidence="1">
        <name>[4Fe-4S] cluster</name>
        <dbReference type="ChEBI" id="CHEBI:49883"/>
    </cofactor>
</comment>
<dbReference type="Gene3D" id="3.30.70.20">
    <property type="match status" value="1"/>
</dbReference>
<dbReference type="InterPro" id="IPR017896">
    <property type="entry name" value="4Fe4S_Fe-S-bd"/>
</dbReference>
<protein>
    <recommendedName>
        <fullName evidence="8">Ferredoxin</fullName>
    </recommendedName>
</protein>
<keyword evidence="4 8" id="KW-0479">Metal-binding</keyword>
<evidence type="ECO:0000256" key="3">
    <source>
        <dbReference type="ARBA" id="ARBA00022485"/>
    </source>
</evidence>
<comment type="caution">
    <text evidence="10">The sequence shown here is derived from an EMBL/GenBank/DDBJ whole genome shotgun (WGS) entry which is preliminary data.</text>
</comment>
<keyword evidence="2 8" id="KW-0813">Transport</keyword>
<dbReference type="PROSITE" id="PS51379">
    <property type="entry name" value="4FE4S_FER_2"/>
    <property type="match status" value="1"/>
</dbReference>
<keyword evidence="3" id="KW-0004">4Fe-4S</keyword>
<evidence type="ECO:0000256" key="6">
    <source>
        <dbReference type="ARBA" id="ARBA00023004"/>
    </source>
</evidence>
<dbReference type="EMBL" id="JBHSTQ010000007">
    <property type="protein sequence ID" value="MFC6386648.1"/>
    <property type="molecule type" value="Genomic_DNA"/>
</dbReference>
<dbReference type="PRINTS" id="PR00352">
    <property type="entry name" value="3FE4SFRDOXIN"/>
</dbReference>
<organism evidence="10 11">
    <name type="scientific">Sporolactobacillus kofuensis</name>
    <dbReference type="NCBI Taxonomy" id="269672"/>
    <lineage>
        <taxon>Bacteria</taxon>
        <taxon>Bacillati</taxon>
        <taxon>Bacillota</taxon>
        <taxon>Bacilli</taxon>
        <taxon>Bacillales</taxon>
        <taxon>Sporolactobacillaceae</taxon>
        <taxon>Sporolactobacillus</taxon>
    </lineage>
</organism>
<reference evidence="11" key="1">
    <citation type="journal article" date="2019" name="Int. J. Syst. Evol. Microbiol.">
        <title>The Global Catalogue of Microorganisms (GCM) 10K type strain sequencing project: providing services to taxonomists for standard genome sequencing and annotation.</title>
        <authorList>
            <consortium name="The Broad Institute Genomics Platform"/>
            <consortium name="The Broad Institute Genome Sequencing Center for Infectious Disease"/>
            <person name="Wu L."/>
            <person name="Ma J."/>
        </authorList>
    </citation>
    <scope>NUCLEOTIDE SEQUENCE [LARGE SCALE GENOMIC DNA]</scope>
    <source>
        <strain evidence="11">CCUG 42001</strain>
    </source>
</reference>
<dbReference type="Proteomes" id="UP001596267">
    <property type="component" value="Unassembled WGS sequence"/>
</dbReference>
<evidence type="ECO:0000256" key="4">
    <source>
        <dbReference type="ARBA" id="ARBA00022723"/>
    </source>
</evidence>
<keyword evidence="5 8" id="KW-0249">Electron transport</keyword>
<evidence type="ECO:0000313" key="10">
    <source>
        <dbReference type="EMBL" id="MFC6386648.1"/>
    </source>
</evidence>
<feature type="domain" description="4Fe-4S ferredoxin-type" evidence="9">
    <location>
        <begin position="4"/>
        <end position="32"/>
    </location>
</feature>
<evidence type="ECO:0000313" key="11">
    <source>
        <dbReference type="Proteomes" id="UP001596267"/>
    </source>
</evidence>
<dbReference type="PANTHER" id="PTHR39163:SF1">
    <property type="entry name" value="FERREDOXIN"/>
    <property type="match status" value="1"/>
</dbReference>
<accession>A0ABW1WDH7</accession>
<keyword evidence="11" id="KW-1185">Reference proteome</keyword>
<keyword evidence="7 8" id="KW-0411">Iron-sulfur</keyword>
<evidence type="ECO:0000256" key="8">
    <source>
        <dbReference type="RuleBase" id="RU368020"/>
    </source>
</evidence>